<organism evidence="1">
    <name type="scientific">marine sediment metagenome</name>
    <dbReference type="NCBI Taxonomy" id="412755"/>
    <lineage>
        <taxon>unclassified sequences</taxon>
        <taxon>metagenomes</taxon>
        <taxon>ecological metagenomes</taxon>
    </lineage>
</organism>
<gene>
    <name evidence="1" type="ORF">LCGC14_3018710</name>
</gene>
<comment type="caution">
    <text evidence="1">The sequence shown here is derived from an EMBL/GenBank/DDBJ whole genome shotgun (WGS) entry which is preliminary data.</text>
</comment>
<dbReference type="SUPFAM" id="SSF56091">
    <property type="entry name" value="DNA ligase/mRNA capping enzyme, catalytic domain"/>
    <property type="match status" value="1"/>
</dbReference>
<dbReference type="AlphaFoldDB" id="A0A0F8ZM32"/>
<accession>A0A0F8ZM32</accession>
<dbReference type="EMBL" id="LAZR01062690">
    <property type="protein sequence ID" value="KKK61001.1"/>
    <property type="molecule type" value="Genomic_DNA"/>
</dbReference>
<evidence type="ECO:0000313" key="1">
    <source>
        <dbReference type="EMBL" id="KKK61001.1"/>
    </source>
</evidence>
<feature type="non-terminal residue" evidence="1">
    <location>
        <position position="1"/>
    </location>
</feature>
<evidence type="ECO:0008006" key="2">
    <source>
        <dbReference type="Google" id="ProtNLM"/>
    </source>
</evidence>
<name>A0A0F8ZM32_9ZZZZ</name>
<reference evidence="1" key="1">
    <citation type="journal article" date="2015" name="Nature">
        <title>Complex archaea that bridge the gap between prokaryotes and eukaryotes.</title>
        <authorList>
            <person name="Spang A."/>
            <person name="Saw J.H."/>
            <person name="Jorgensen S.L."/>
            <person name="Zaremba-Niedzwiedzka K."/>
            <person name="Martijn J."/>
            <person name="Lind A.E."/>
            <person name="van Eijk R."/>
            <person name="Schleper C."/>
            <person name="Guy L."/>
            <person name="Ettema T.J."/>
        </authorList>
    </citation>
    <scope>NUCLEOTIDE SEQUENCE</scope>
</reference>
<dbReference type="Gene3D" id="3.30.470.30">
    <property type="entry name" value="DNA ligase/mRNA capping enzyme"/>
    <property type="match status" value="1"/>
</dbReference>
<protein>
    <recommendedName>
        <fullName evidence="2">RNA ligase domain-containing protein</fullName>
    </recommendedName>
</protein>
<proteinExistence type="predicted"/>
<sequence length="231" mass="26520">LRPGWTYRAECLHKPRHNVICYDRVPRGHVILFDVDGGEEAYLAHNHKLDEAERLGLECVPLLHVGKVDSADELRALLAATSVLGGSKVEGVVAKNYRRFAADGHALMGKHVSEEFKEVHKKDWRLRNPNQLDVLEDIVASLRTPARWSKAVLHLRERGELEDGPRDIGPLLKEVNRDVLEEEGEAVREKLFKWAWKKTISRGITRGLPEWYKERLLERQFDGTLQEQGDR</sequence>